<keyword evidence="5" id="KW-0418">Kinase</keyword>
<dbReference type="SMART" id="SM00388">
    <property type="entry name" value="HisKA"/>
    <property type="match status" value="1"/>
</dbReference>
<feature type="transmembrane region" description="Helical" evidence="3">
    <location>
        <begin position="109"/>
        <end position="130"/>
    </location>
</feature>
<dbReference type="RefSeq" id="WP_100265963.1">
    <property type="nucleotide sequence ID" value="NZ_CP018800.1"/>
</dbReference>
<comment type="catalytic activity">
    <reaction evidence="1">
        <text>ATP + protein L-histidine = ADP + protein N-phospho-L-histidine.</text>
        <dbReference type="EC" id="2.7.13.3"/>
    </reaction>
</comment>
<dbReference type="AlphaFoldDB" id="A0A2K8L5P2"/>
<dbReference type="SUPFAM" id="SSF55785">
    <property type="entry name" value="PYP-like sensor domain (PAS domain)"/>
    <property type="match status" value="1"/>
</dbReference>
<dbReference type="SUPFAM" id="SSF47384">
    <property type="entry name" value="Homodimeric domain of signal transducing histidine kinase"/>
    <property type="match status" value="1"/>
</dbReference>
<dbReference type="Proteomes" id="UP000231637">
    <property type="component" value="Chromosome"/>
</dbReference>
<dbReference type="EC" id="2.7.13.3" evidence="2"/>
<keyword evidence="6" id="KW-1185">Reference proteome</keyword>
<dbReference type="Pfam" id="PF13188">
    <property type="entry name" value="PAS_8"/>
    <property type="match status" value="1"/>
</dbReference>
<dbReference type="CDD" id="cd00082">
    <property type="entry name" value="HisKA"/>
    <property type="match status" value="1"/>
</dbReference>
<dbReference type="EMBL" id="CP018800">
    <property type="protein sequence ID" value="ATX82640.1"/>
    <property type="molecule type" value="Genomic_DNA"/>
</dbReference>
<feature type="transmembrane region" description="Helical" evidence="3">
    <location>
        <begin position="35"/>
        <end position="53"/>
    </location>
</feature>
<dbReference type="PROSITE" id="PS50109">
    <property type="entry name" value="HIS_KIN"/>
    <property type="match status" value="1"/>
</dbReference>
<dbReference type="OrthoDB" id="5290907at2"/>
<reference evidence="5 6" key="1">
    <citation type="submission" date="2016-12" db="EMBL/GenBank/DDBJ databases">
        <title>Isolation and genomic insights into novel planktonic Zetaproteobacteria from stratified waters of the Chesapeake Bay.</title>
        <authorList>
            <person name="McAllister S.M."/>
            <person name="Kato S."/>
            <person name="Chan C.S."/>
            <person name="Chiu B.K."/>
            <person name="Field E.K."/>
        </authorList>
    </citation>
    <scope>NUCLEOTIDE SEQUENCE [LARGE SCALE GENOMIC DNA]</scope>
    <source>
        <strain evidence="5 6">CP-8</strain>
    </source>
</reference>
<dbReference type="Pfam" id="PF00512">
    <property type="entry name" value="HisKA"/>
    <property type="match status" value="1"/>
</dbReference>
<dbReference type="InterPro" id="IPR000014">
    <property type="entry name" value="PAS"/>
</dbReference>
<dbReference type="KEGG" id="mfn:Ga0123462_1793"/>
<evidence type="ECO:0000256" key="2">
    <source>
        <dbReference type="ARBA" id="ARBA00012438"/>
    </source>
</evidence>
<dbReference type="InterPro" id="IPR005467">
    <property type="entry name" value="His_kinase_dom"/>
</dbReference>
<feature type="transmembrane region" description="Helical" evidence="3">
    <location>
        <begin position="6"/>
        <end position="23"/>
    </location>
</feature>
<keyword evidence="5" id="KW-0808">Transferase</keyword>
<keyword evidence="3" id="KW-0812">Transmembrane</keyword>
<gene>
    <name evidence="5" type="ORF">Ga0123462_1793</name>
</gene>
<dbReference type="InterPro" id="IPR036890">
    <property type="entry name" value="HATPase_C_sf"/>
</dbReference>
<keyword evidence="3" id="KW-1133">Transmembrane helix</keyword>
<dbReference type="SUPFAM" id="SSF55874">
    <property type="entry name" value="ATPase domain of HSP90 chaperone/DNA topoisomerase II/histidine kinase"/>
    <property type="match status" value="1"/>
</dbReference>
<feature type="transmembrane region" description="Helical" evidence="3">
    <location>
        <begin position="73"/>
        <end position="97"/>
    </location>
</feature>
<dbReference type="InterPro" id="IPR036097">
    <property type="entry name" value="HisK_dim/P_sf"/>
</dbReference>
<dbReference type="Gene3D" id="3.30.565.10">
    <property type="entry name" value="Histidine kinase-like ATPase, C-terminal domain"/>
    <property type="match status" value="1"/>
</dbReference>
<dbReference type="InterPro" id="IPR003594">
    <property type="entry name" value="HATPase_dom"/>
</dbReference>
<organism evidence="5 6">
    <name type="scientific">Mariprofundus ferrinatatus</name>
    <dbReference type="NCBI Taxonomy" id="1921087"/>
    <lineage>
        <taxon>Bacteria</taxon>
        <taxon>Pseudomonadati</taxon>
        <taxon>Pseudomonadota</taxon>
        <taxon>Candidatius Mariprofundia</taxon>
        <taxon>Mariprofundales</taxon>
        <taxon>Mariprofundaceae</taxon>
        <taxon>Mariprofundus</taxon>
    </lineage>
</organism>
<dbReference type="SMART" id="SM00091">
    <property type="entry name" value="PAS"/>
    <property type="match status" value="1"/>
</dbReference>
<accession>A0A2K8L5P2</accession>
<dbReference type="InterPro" id="IPR035965">
    <property type="entry name" value="PAS-like_dom_sf"/>
</dbReference>
<dbReference type="PANTHER" id="PTHR43065:SF52">
    <property type="entry name" value="SENSOR PROTEIN KINASE PILS"/>
    <property type="match status" value="1"/>
</dbReference>
<dbReference type="PANTHER" id="PTHR43065">
    <property type="entry name" value="SENSOR HISTIDINE KINASE"/>
    <property type="match status" value="1"/>
</dbReference>
<evidence type="ECO:0000256" key="1">
    <source>
        <dbReference type="ARBA" id="ARBA00000085"/>
    </source>
</evidence>
<feature type="domain" description="Histidine kinase" evidence="4">
    <location>
        <begin position="299"/>
        <end position="496"/>
    </location>
</feature>
<dbReference type="InterPro" id="IPR003661">
    <property type="entry name" value="HisK_dim/P_dom"/>
</dbReference>
<keyword evidence="3" id="KW-0472">Membrane</keyword>
<proteinExistence type="predicted"/>
<evidence type="ECO:0000256" key="3">
    <source>
        <dbReference type="SAM" id="Phobius"/>
    </source>
</evidence>
<evidence type="ECO:0000259" key="4">
    <source>
        <dbReference type="PROSITE" id="PS50109"/>
    </source>
</evidence>
<dbReference type="GO" id="GO:0000155">
    <property type="term" value="F:phosphorelay sensor kinase activity"/>
    <property type="evidence" value="ECO:0007669"/>
    <property type="project" value="InterPro"/>
</dbReference>
<dbReference type="Gene3D" id="1.10.287.130">
    <property type="match status" value="1"/>
</dbReference>
<feature type="transmembrane region" description="Helical" evidence="3">
    <location>
        <begin position="142"/>
        <end position="159"/>
    </location>
</feature>
<evidence type="ECO:0000313" key="5">
    <source>
        <dbReference type="EMBL" id="ATX82640.1"/>
    </source>
</evidence>
<sequence length="512" mass="56390">MITLYLRVLAGSAIALIIATWFYQDAAELQQQVMVAAGLLFLLLLVMQALLSYSNFTPRNQLMFCYGGDALLAGLLVFSTGGVTSPFAFLSGLIIIASGLHGMRLLPQLTSIIACICYLAAAYAAAWKIHYSLLDAQQSTHALLQVSALLLVGGVMAFISRRHSALRAVSVQAVRQHRQLKDLYDRVMLSMHEGMVVLDEDRHLSDMNAAARRLLGSLQLEELLSMPDLNRYFERPHAPTCQFDYKHNDKIILVRVTRLDAGHDAMWLLTLVDISDVRKMEQELVQQEKMAALGQMAAMLAHEIRNPIQTMTQGLEFIDKGKKSDGINIKHILHDEMLRLNRLASTMLDYAKPMVPAPESVDISELIAAAVAQYEMTGSSRILWSCDIDQINLDPDHFRVVLDNLLSNALANSSKGAVRIDMHAETGVWKLKVCNPGKVPENIRGRIFEPFVSGRSSGVGLGLATVQQVCRVNGWRVDINCLKESTCFTVTGEIGTAKNSDGKLAAAGENNG</sequence>
<name>A0A2K8L5P2_9PROT</name>
<dbReference type="Pfam" id="PF02518">
    <property type="entry name" value="HATPase_c"/>
    <property type="match status" value="1"/>
</dbReference>
<dbReference type="SMART" id="SM00387">
    <property type="entry name" value="HATPase_c"/>
    <property type="match status" value="1"/>
</dbReference>
<evidence type="ECO:0000313" key="6">
    <source>
        <dbReference type="Proteomes" id="UP000231637"/>
    </source>
</evidence>
<dbReference type="Gene3D" id="3.30.450.20">
    <property type="entry name" value="PAS domain"/>
    <property type="match status" value="1"/>
</dbReference>
<protein>
    <recommendedName>
        <fullName evidence="2">histidine kinase</fullName>
        <ecNumber evidence="2">2.7.13.3</ecNumber>
    </recommendedName>
</protein>